<dbReference type="Pfam" id="PF16499">
    <property type="entry name" value="Melibiase_2"/>
    <property type="match status" value="2"/>
</dbReference>
<keyword evidence="5" id="KW-1015">Disulfide bond</keyword>
<protein>
    <recommendedName>
        <fullName evidence="5">Alpha-galactosidase</fullName>
        <ecNumber evidence="5">3.2.1.22</ecNumber>
    </recommendedName>
    <alternativeName>
        <fullName evidence="5">Melibiase</fullName>
    </alternativeName>
</protein>
<organism evidence="7 8">
    <name type="scientific">Amycolatopsis dendrobii</name>
    <dbReference type="NCBI Taxonomy" id="2760662"/>
    <lineage>
        <taxon>Bacteria</taxon>
        <taxon>Bacillati</taxon>
        <taxon>Actinomycetota</taxon>
        <taxon>Actinomycetes</taxon>
        <taxon>Pseudonocardiales</taxon>
        <taxon>Pseudonocardiaceae</taxon>
        <taxon>Amycolatopsis</taxon>
    </lineage>
</organism>
<sequence>MNHCCPRFGARTTKRSPGEVVAMKRSRIGVLAAAVAVLFGSLAGTAAADSQPIESWTPVARTPPMGWSSWSALRRKFTEETIKAQADVMHDRLAAYGYRYINIDAGWNDHVDEFGRVAPDPNKFPNGIASLARYLHQRGLKFGIYLVPGVPAQAVAADSPIEGTPYRVHDIVMAGAGNTADDKSAKLDFSKPGAAEYVRSQARQLASWGVDYIKMDFVGPGGGKIPADNREDIRQWHAAIQAAGRPIHLELSNSLSIAEAATWQRYSNGWRIEGDIECYSHCVGLTNWDVRVKLRFADAPKWTGFAGPGHWNDLDSIEIGNGDANGITPDERQSVMTLWAIEASPLLLGADLTKLDPDDLKLLTNREVLAVDQAGRPARPVSQATQQQVWFSPDGHGGMTVALFNLGSTEAPVTASWQDLGLRGPAAVRDLWTHRNLGVSRDSFTATLAPHASRLLHLVPRHH</sequence>
<comment type="catalytic activity">
    <reaction evidence="5">
        <text>Hydrolysis of terminal, non-reducing alpha-D-galactose residues in alpha-D-galactosides, including galactose oligosaccharides, galactomannans and galactolipids.</text>
        <dbReference type="EC" id="3.2.1.22"/>
    </reaction>
</comment>
<evidence type="ECO:0000259" key="6">
    <source>
        <dbReference type="Pfam" id="PF17801"/>
    </source>
</evidence>
<proteinExistence type="inferred from homology"/>
<dbReference type="InterPro" id="IPR041233">
    <property type="entry name" value="Melibiase_C"/>
</dbReference>
<dbReference type="AlphaFoldDB" id="A0A7W3ZGE6"/>
<keyword evidence="4 5" id="KW-0326">Glycosidase</keyword>
<dbReference type="SUPFAM" id="SSF51445">
    <property type="entry name" value="(Trans)glycosidases"/>
    <property type="match status" value="1"/>
</dbReference>
<dbReference type="PANTHER" id="PTHR11452">
    <property type="entry name" value="ALPHA-GALACTOSIDASE/ALPHA-N-ACETYLGALACTOSAMINIDASE"/>
    <property type="match status" value="1"/>
</dbReference>
<accession>A0A7W3ZGE6</accession>
<dbReference type="GO" id="GO:0005975">
    <property type="term" value="P:carbohydrate metabolic process"/>
    <property type="evidence" value="ECO:0007669"/>
    <property type="project" value="InterPro"/>
</dbReference>
<comment type="caution">
    <text evidence="7">The sequence shown here is derived from an EMBL/GenBank/DDBJ whole genome shotgun (WGS) entry which is preliminary data.</text>
</comment>
<dbReference type="InterPro" id="IPR013780">
    <property type="entry name" value="Glyco_hydro_b"/>
</dbReference>
<dbReference type="EMBL" id="JACGZW010000025">
    <property type="protein sequence ID" value="MBB1159989.1"/>
    <property type="molecule type" value="Genomic_DNA"/>
</dbReference>
<evidence type="ECO:0000256" key="5">
    <source>
        <dbReference type="RuleBase" id="RU361168"/>
    </source>
</evidence>
<dbReference type="PANTHER" id="PTHR11452:SF33">
    <property type="entry name" value="ALPHA-GALACTOSIDASE 2"/>
    <property type="match status" value="1"/>
</dbReference>
<keyword evidence="3 5" id="KW-0378">Hydrolase</keyword>
<evidence type="ECO:0000256" key="3">
    <source>
        <dbReference type="ARBA" id="ARBA00022801"/>
    </source>
</evidence>
<name>A0A7W3ZGE6_9PSEU</name>
<evidence type="ECO:0000313" key="7">
    <source>
        <dbReference type="EMBL" id="MBB1159989.1"/>
    </source>
</evidence>
<dbReference type="GO" id="GO:0004557">
    <property type="term" value="F:alpha-galactosidase activity"/>
    <property type="evidence" value="ECO:0007669"/>
    <property type="project" value="UniProtKB-EC"/>
</dbReference>
<dbReference type="PRINTS" id="PR00740">
    <property type="entry name" value="GLHYDRLASE27"/>
</dbReference>
<dbReference type="Gene3D" id="2.60.40.1180">
    <property type="entry name" value="Golgi alpha-mannosidase II"/>
    <property type="match status" value="1"/>
</dbReference>
<dbReference type="InterPro" id="IPR013785">
    <property type="entry name" value="Aldolase_TIM"/>
</dbReference>
<feature type="domain" description="Alpha galactosidase C-terminal" evidence="6">
    <location>
        <begin position="386"/>
        <end position="457"/>
    </location>
</feature>
<comment type="similarity">
    <text evidence="1 5">Belongs to the glycosyl hydrolase 27 family.</text>
</comment>
<evidence type="ECO:0000313" key="8">
    <source>
        <dbReference type="Proteomes" id="UP000526734"/>
    </source>
</evidence>
<dbReference type="Pfam" id="PF17801">
    <property type="entry name" value="Melibiase_C"/>
    <property type="match status" value="1"/>
</dbReference>
<dbReference type="CDD" id="cd14792">
    <property type="entry name" value="GH27"/>
    <property type="match status" value="1"/>
</dbReference>
<dbReference type="InterPro" id="IPR017853">
    <property type="entry name" value="GH"/>
</dbReference>
<evidence type="ECO:0000256" key="2">
    <source>
        <dbReference type="ARBA" id="ARBA00022729"/>
    </source>
</evidence>
<dbReference type="InterPro" id="IPR002241">
    <property type="entry name" value="Glyco_hydro_27"/>
</dbReference>
<dbReference type="Gene3D" id="3.20.20.70">
    <property type="entry name" value="Aldolase class I"/>
    <property type="match status" value="1"/>
</dbReference>
<evidence type="ECO:0000256" key="4">
    <source>
        <dbReference type="ARBA" id="ARBA00023295"/>
    </source>
</evidence>
<dbReference type="Proteomes" id="UP000526734">
    <property type="component" value="Unassembled WGS sequence"/>
</dbReference>
<keyword evidence="2" id="KW-0732">Signal</keyword>
<keyword evidence="8" id="KW-1185">Reference proteome</keyword>
<reference evidence="7 8" key="1">
    <citation type="submission" date="2020-08" db="EMBL/GenBank/DDBJ databases">
        <title>Amycolatopsis sp. nov. DR6-1 isolated from Dendrobium heterocarpum.</title>
        <authorList>
            <person name="Tedsree N."/>
            <person name="Kuncharoen N."/>
            <person name="Likhitwitayawuid K."/>
            <person name="Tanasupawat S."/>
        </authorList>
    </citation>
    <scope>NUCLEOTIDE SEQUENCE [LARGE SCALE GENOMIC DNA]</scope>
    <source>
        <strain evidence="7 8">DR6-1</strain>
    </source>
</reference>
<dbReference type="SUPFAM" id="SSF51011">
    <property type="entry name" value="Glycosyl hydrolase domain"/>
    <property type="match status" value="1"/>
</dbReference>
<evidence type="ECO:0000256" key="1">
    <source>
        <dbReference type="ARBA" id="ARBA00009743"/>
    </source>
</evidence>
<gene>
    <name evidence="7" type="ORF">H4281_43170</name>
</gene>
<dbReference type="EC" id="3.2.1.22" evidence="5"/>